<accession>A0A9P6X2U6</accession>
<proteinExistence type="inferred from homology"/>
<evidence type="ECO:0000256" key="4">
    <source>
        <dbReference type="ARBA" id="ARBA00014495"/>
    </source>
</evidence>
<feature type="transmembrane region" description="Helical" evidence="9">
    <location>
        <begin position="129"/>
        <end position="150"/>
    </location>
</feature>
<feature type="transmembrane region" description="Helical" evidence="9">
    <location>
        <begin position="12"/>
        <end position="35"/>
    </location>
</feature>
<evidence type="ECO:0000256" key="5">
    <source>
        <dbReference type="ARBA" id="ARBA00022502"/>
    </source>
</evidence>
<comment type="pathway">
    <text evidence="2">Glycolipid biosynthesis; glycosylphosphatidylinositol-anchor biosynthesis.</text>
</comment>
<dbReference type="GO" id="GO:0006506">
    <property type="term" value="P:GPI anchor biosynthetic process"/>
    <property type="evidence" value="ECO:0007669"/>
    <property type="project" value="UniProtKB-KW"/>
</dbReference>
<keyword evidence="6 9" id="KW-0812">Transmembrane</keyword>
<keyword evidence="8 9" id="KW-0472">Membrane</keyword>
<dbReference type="GO" id="GO:0005783">
    <property type="term" value="C:endoplasmic reticulum"/>
    <property type="evidence" value="ECO:0007669"/>
    <property type="project" value="TreeGrafter"/>
</dbReference>
<dbReference type="Proteomes" id="UP000716291">
    <property type="component" value="Unassembled WGS sequence"/>
</dbReference>
<evidence type="ECO:0000256" key="8">
    <source>
        <dbReference type="ARBA" id="ARBA00023136"/>
    </source>
</evidence>
<feature type="transmembrane region" description="Helical" evidence="9">
    <location>
        <begin position="47"/>
        <end position="64"/>
    </location>
</feature>
<dbReference type="PANTHER" id="PTHR20661:SF0">
    <property type="entry name" value="PHOSPHATIDYLINOSITOL-GLYCAN BIOSYNTHESIS CLASS W PROTEIN"/>
    <property type="match status" value="1"/>
</dbReference>
<protein>
    <recommendedName>
        <fullName evidence="4">GPI-anchored wall transfer protein 1</fullName>
    </recommendedName>
</protein>
<dbReference type="GO" id="GO:0072659">
    <property type="term" value="P:protein localization to plasma membrane"/>
    <property type="evidence" value="ECO:0007669"/>
    <property type="project" value="TreeGrafter"/>
</dbReference>
<feature type="transmembrane region" description="Helical" evidence="9">
    <location>
        <begin position="100"/>
        <end position="117"/>
    </location>
</feature>
<evidence type="ECO:0000313" key="10">
    <source>
        <dbReference type="EMBL" id="KAG1303933.1"/>
    </source>
</evidence>
<evidence type="ECO:0000313" key="11">
    <source>
        <dbReference type="Proteomes" id="UP000716291"/>
    </source>
</evidence>
<keyword evidence="11" id="KW-1185">Reference proteome</keyword>
<evidence type="ECO:0000256" key="2">
    <source>
        <dbReference type="ARBA" id="ARBA00004687"/>
    </source>
</evidence>
<comment type="subcellular location">
    <subcellularLocation>
        <location evidence="1">Membrane</location>
        <topology evidence="1">Multi-pass membrane protein</topology>
    </subcellularLocation>
</comment>
<evidence type="ECO:0000256" key="3">
    <source>
        <dbReference type="ARBA" id="ARBA00007559"/>
    </source>
</evidence>
<keyword evidence="5" id="KW-0337">GPI-anchor biosynthesis</keyword>
<reference evidence="10" key="1">
    <citation type="journal article" date="2020" name="Microb. Genom.">
        <title>Genetic diversity of clinical and environmental Mucorales isolates obtained from an investigation of mucormycosis cases among solid organ transplant recipients.</title>
        <authorList>
            <person name="Nguyen M.H."/>
            <person name="Kaul D."/>
            <person name="Muto C."/>
            <person name="Cheng S.J."/>
            <person name="Richter R.A."/>
            <person name="Bruno V.M."/>
            <person name="Liu G."/>
            <person name="Beyhan S."/>
            <person name="Sundermann A.J."/>
            <person name="Mounaud S."/>
            <person name="Pasculle A.W."/>
            <person name="Nierman W.C."/>
            <person name="Driscoll E."/>
            <person name="Cumbie R."/>
            <person name="Clancy C.J."/>
            <person name="Dupont C.L."/>
        </authorList>
    </citation>
    <scope>NUCLEOTIDE SEQUENCE</scope>
    <source>
        <strain evidence="10">GL11</strain>
    </source>
</reference>
<organism evidence="10 11">
    <name type="scientific">Rhizopus oryzae</name>
    <name type="common">Mucormycosis agent</name>
    <name type="synonym">Rhizopus arrhizus var. delemar</name>
    <dbReference type="NCBI Taxonomy" id="64495"/>
    <lineage>
        <taxon>Eukaryota</taxon>
        <taxon>Fungi</taxon>
        <taxon>Fungi incertae sedis</taxon>
        <taxon>Mucoromycota</taxon>
        <taxon>Mucoromycotina</taxon>
        <taxon>Mucoromycetes</taxon>
        <taxon>Mucorales</taxon>
        <taxon>Mucorineae</taxon>
        <taxon>Rhizopodaceae</taxon>
        <taxon>Rhizopus</taxon>
    </lineage>
</organism>
<comment type="caution">
    <text evidence="10">The sequence shown here is derived from an EMBL/GenBank/DDBJ whole genome shotgun (WGS) entry which is preliminary data.</text>
</comment>
<evidence type="ECO:0000256" key="9">
    <source>
        <dbReference type="SAM" id="Phobius"/>
    </source>
</evidence>
<evidence type="ECO:0000256" key="7">
    <source>
        <dbReference type="ARBA" id="ARBA00022989"/>
    </source>
</evidence>
<gene>
    <name evidence="10" type="ORF">G6F64_009642</name>
</gene>
<evidence type="ECO:0000256" key="1">
    <source>
        <dbReference type="ARBA" id="ARBA00004141"/>
    </source>
</evidence>
<dbReference type="AlphaFoldDB" id="A0A9P6X2U6"/>
<dbReference type="Pfam" id="PF06423">
    <property type="entry name" value="GWT1"/>
    <property type="match status" value="1"/>
</dbReference>
<comment type="similarity">
    <text evidence="3">Belongs to the PIGW family.</text>
</comment>
<dbReference type="GO" id="GO:0032216">
    <property type="term" value="F:glucosaminyl-phosphatidylinositol O-acyltransferase activity"/>
    <property type="evidence" value="ECO:0007669"/>
    <property type="project" value="TreeGrafter"/>
</dbReference>
<dbReference type="EMBL" id="JAANQT010001798">
    <property type="protein sequence ID" value="KAG1303933.1"/>
    <property type="molecule type" value="Genomic_DNA"/>
</dbReference>
<evidence type="ECO:0000256" key="6">
    <source>
        <dbReference type="ARBA" id="ARBA00022692"/>
    </source>
</evidence>
<feature type="transmembrane region" description="Helical" evidence="9">
    <location>
        <begin position="200"/>
        <end position="223"/>
    </location>
</feature>
<feature type="transmembrane region" description="Helical" evidence="9">
    <location>
        <begin position="261"/>
        <end position="282"/>
    </location>
</feature>
<name>A0A9P6X2U6_RHIOR</name>
<sequence>MFQVFPGKYSQVVTFGTPLMDAGVGSFALSHGIIVSQSYHKTDLWKSLRSGSTLAALVISYWAYAKDFEYNHSDIGLYLVFALSLLPPFLVLLRSLRRLVPFLVPALFTAVAYEYALKNDMLDTQKWGGFFGLLSLFLFGLQIGESIFKVKGEFLVDLKSDPTFHLCIITILANIFSMIWEYTSSEYGVSRKTANLPYVFWILALNGAILIWTVQLDITYKLVKAPSLLEAMNDNSLLMFLLANFLTWIIQMTVVTECMEFWSSIVLNICYLLVIIIVPWTVCRSPHPPLPFVN</sequence>
<feature type="transmembrane region" description="Helical" evidence="9">
    <location>
        <begin position="76"/>
        <end position="93"/>
    </location>
</feature>
<feature type="transmembrane region" description="Helical" evidence="9">
    <location>
        <begin position="235"/>
        <end position="255"/>
    </location>
</feature>
<dbReference type="GO" id="GO:0016020">
    <property type="term" value="C:membrane"/>
    <property type="evidence" value="ECO:0007669"/>
    <property type="project" value="UniProtKB-SubCell"/>
</dbReference>
<feature type="transmembrane region" description="Helical" evidence="9">
    <location>
        <begin position="162"/>
        <end position="180"/>
    </location>
</feature>
<keyword evidence="7 9" id="KW-1133">Transmembrane helix</keyword>
<dbReference type="PANTHER" id="PTHR20661">
    <property type="entry name" value="PHOSPHATIDYLINOSITOL-GLYCAN BIOSYNTHESIS CLASS W PROTEIN"/>
    <property type="match status" value="1"/>
</dbReference>
<dbReference type="InterPro" id="IPR009447">
    <property type="entry name" value="PIGW/GWT1"/>
</dbReference>